<evidence type="ECO:0000313" key="3">
    <source>
        <dbReference type="Proteomes" id="UP000552709"/>
    </source>
</evidence>
<evidence type="ECO:0000313" key="2">
    <source>
        <dbReference type="EMBL" id="MBB5364733.1"/>
    </source>
</evidence>
<evidence type="ECO:0000256" key="1">
    <source>
        <dbReference type="SAM" id="Phobius"/>
    </source>
</evidence>
<proteinExistence type="predicted"/>
<feature type="transmembrane region" description="Helical" evidence="1">
    <location>
        <begin position="53"/>
        <end position="75"/>
    </location>
</feature>
<organism evidence="2 3">
    <name type="scientific">Deinococcus humi</name>
    <dbReference type="NCBI Taxonomy" id="662880"/>
    <lineage>
        <taxon>Bacteria</taxon>
        <taxon>Thermotogati</taxon>
        <taxon>Deinococcota</taxon>
        <taxon>Deinococci</taxon>
        <taxon>Deinococcales</taxon>
        <taxon>Deinococcaceae</taxon>
        <taxon>Deinococcus</taxon>
    </lineage>
</organism>
<comment type="caution">
    <text evidence="2">The sequence shown here is derived from an EMBL/GenBank/DDBJ whole genome shotgun (WGS) entry which is preliminary data.</text>
</comment>
<feature type="transmembrane region" description="Helical" evidence="1">
    <location>
        <begin position="20"/>
        <end position="41"/>
    </location>
</feature>
<keyword evidence="1" id="KW-0472">Membrane</keyword>
<feature type="transmembrane region" description="Helical" evidence="1">
    <location>
        <begin position="81"/>
        <end position="100"/>
    </location>
</feature>
<keyword evidence="3" id="KW-1185">Reference proteome</keyword>
<gene>
    <name evidence="2" type="ORF">HNQ08_003846</name>
</gene>
<protein>
    <submittedName>
        <fullName evidence="2">Uncharacterized protein</fullName>
    </submittedName>
</protein>
<accession>A0A7W8JXL6</accession>
<dbReference type="EMBL" id="JACHFL010000012">
    <property type="protein sequence ID" value="MBB5364733.1"/>
    <property type="molecule type" value="Genomic_DNA"/>
</dbReference>
<dbReference type="RefSeq" id="WP_184135499.1">
    <property type="nucleotide sequence ID" value="NZ_JACHFL010000012.1"/>
</dbReference>
<dbReference type="AlphaFoldDB" id="A0A7W8JXL6"/>
<name>A0A7W8JXL6_9DEIO</name>
<reference evidence="2 3" key="1">
    <citation type="submission" date="2020-08" db="EMBL/GenBank/DDBJ databases">
        <title>Genomic Encyclopedia of Type Strains, Phase IV (KMG-IV): sequencing the most valuable type-strain genomes for metagenomic binning, comparative biology and taxonomic classification.</title>
        <authorList>
            <person name="Goeker M."/>
        </authorList>
    </citation>
    <scope>NUCLEOTIDE SEQUENCE [LARGE SCALE GENOMIC DNA]</scope>
    <source>
        <strain evidence="2 3">DSM 27939</strain>
    </source>
</reference>
<keyword evidence="1" id="KW-1133">Transmembrane helix</keyword>
<dbReference type="Proteomes" id="UP000552709">
    <property type="component" value="Unassembled WGS sequence"/>
</dbReference>
<keyword evidence="1" id="KW-0812">Transmembrane</keyword>
<sequence>MTTPPPTPQEFPTYRVQEFLPSFLLGWGLGTLITFAVRAAADALLTTPCEGRTLLALIVPLLLGPGGLAFTAVNWRRAGRAALGLGLVLASLLPALYVGARDIAGLRGSGCAGGYVVIAPAGQESISSLILRVGESRELTGRIGGFSARDYPGEFKLNGQGNAAGIVVTLPKTAVRAGEEFPLTVTVQPGTGINTYTVGIQGTSVRNGQTVSADGTLEVNVRPAEVKQSQP</sequence>